<accession>A0A9D4N5K5</accession>
<reference evidence="1" key="1">
    <citation type="journal article" date="2019" name="bioRxiv">
        <title>The Genome of the Zebra Mussel, Dreissena polymorpha: A Resource for Invasive Species Research.</title>
        <authorList>
            <person name="McCartney M.A."/>
            <person name="Auch B."/>
            <person name="Kono T."/>
            <person name="Mallez S."/>
            <person name="Zhang Y."/>
            <person name="Obille A."/>
            <person name="Becker A."/>
            <person name="Abrahante J.E."/>
            <person name="Garbe J."/>
            <person name="Badalamenti J.P."/>
            <person name="Herman A."/>
            <person name="Mangelson H."/>
            <person name="Liachko I."/>
            <person name="Sullivan S."/>
            <person name="Sone E.D."/>
            <person name="Koren S."/>
            <person name="Silverstein K.A.T."/>
            <person name="Beckman K.B."/>
            <person name="Gohl D.M."/>
        </authorList>
    </citation>
    <scope>NUCLEOTIDE SEQUENCE</scope>
    <source>
        <strain evidence="1">Duluth1</strain>
        <tissue evidence="1">Whole animal</tissue>
    </source>
</reference>
<comment type="caution">
    <text evidence="1">The sequence shown here is derived from an EMBL/GenBank/DDBJ whole genome shotgun (WGS) entry which is preliminary data.</text>
</comment>
<proteinExistence type="predicted"/>
<reference evidence="1" key="2">
    <citation type="submission" date="2020-11" db="EMBL/GenBank/DDBJ databases">
        <authorList>
            <person name="McCartney M.A."/>
            <person name="Auch B."/>
            <person name="Kono T."/>
            <person name="Mallez S."/>
            <person name="Becker A."/>
            <person name="Gohl D.M."/>
            <person name="Silverstein K.A.T."/>
            <person name="Koren S."/>
            <person name="Bechman K.B."/>
            <person name="Herman A."/>
            <person name="Abrahante J.E."/>
            <person name="Garbe J."/>
        </authorList>
    </citation>
    <scope>NUCLEOTIDE SEQUENCE</scope>
    <source>
        <strain evidence="1">Duluth1</strain>
        <tissue evidence="1">Whole animal</tissue>
    </source>
</reference>
<keyword evidence="2" id="KW-1185">Reference proteome</keyword>
<organism evidence="1 2">
    <name type="scientific">Dreissena polymorpha</name>
    <name type="common">Zebra mussel</name>
    <name type="synonym">Mytilus polymorpha</name>
    <dbReference type="NCBI Taxonomy" id="45954"/>
    <lineage>
        <taxon>Eukaryota</taxon>
        <taxon>Metazoa</taxon>
        <taxon>Spiralia</taxon>
        <taxon>Lophotrochozoa</taxon>
        <taxon>Mollusca</taxon>
        <taxon>Bivalvia</taxon>
        <taxon>Autobranchia</taxon>
        <taxon>Heteroconchia</taxon>
        <taxon>Euheterodonta</taxon>
        <taxon>Imparidentia</taxon>
        <taxon>Neoheterodontei</taxon>
        <taxon>Myida</taxon>
        <taxon>Dreissenoidea</taxon>
        <taxon>Dreissenidae</taxon>
        <taxon>Dreissena</taxon>
    </lineage>
</organism>
<dbReference type="EMBL" id="JAIWYP010000001">
    <property type="protein sequence ID" value="KAH3888266.1"/>
    <property type="molecule type" value="Genomic_DNA"/>
</dbReference>
<sequence>MNYFNGINLRFSSNTLTTNWLQLEKGLVTRCTISVILFVKGMHMIIKAAERVKRAQNKHKNPSTIQQGIYG</sequence>
<dbReference type="Proteomes" id="UP000828390">
    <property type="component" value="Unassembled WGS sequence"/>
</dbReference>
<evidence type="ECO:0000313" key="2">
    <source>
        <dbReference type="Proteomes" id="UP000828390"/>
    </source>
</evidence>
<name>A0A9D4N5K5_DREPO</name>
<dbReference type="AlphaFoldDB" id="A0A9D4N5K5"/>
<evidence type="ECO:0000313" key="1">
    <source>
        <dbReference type="EMBL" id="KAH3888266.1"/>
    </source>
</evidence>
<gene>
    <name evidence="1" type="ORF">DPMN_012298</name>
</gene>
<protein>
    <submittedName>
        <fullName evidence="1">Uncharacterized protein</fullName>
    </submittedName>
</protein>